<reference evidence="2" key="1">
    <citation type="submission" date="2021-02" db="EMBL/GenBank/DDBJ databases">
        <authorList>
            <person name="Dougan E. K."/>
            <person name="Rhodes N."/>
            <person name="Thang M."/>
            <person name="Chan C."/>
        </authorList>
    </citation>
    <scope>NUCLEOTIDE SEQUENCE</scope>
</reference>
<keyword evidence="3" id="KW-1185">Reference proteome</keyword>
<feature type="chain" id="PRO_5032982910" evidence="1">
    <location>
        <begin position="21"/>
        <end position="64"/>
    </location>
</feature>
<evidence type="ECO:0000313" key="3">
    <source>
        <dbReference type="Proteomes" id="UP000649617"/>
    </source>
</evidence>
<organism evidence="2 3">
    <name type="scientific">Symbiodinium pilosum</name>
    <name type="common">Dinoflagellate</name>
    <dbReference type="NCBI Taxonomy" id="2952"/>
    <lineage>
        <taxon>Eukaryota</taxon>
        <taxon>Sar</taxon>
        <taxon>Alveolata</taxon>
        <taxon>Dinophyceae</taxon>
        <taxon>Suessiales</taxon>
        <taxon>Symbiodiniaceae</taxon>
        <taxon>Symbiodinium</taxon>
    </lineage>
</organism>
<proteinExistence type="predicted"/>
<protein>
    <submittedName>
        <fullName evidence="2">Uncharacterized protein</fullName>
    </submittedName>
</protein>
<feature type="signal peptide" evidence="1">
    <location>
        <begin position="1"/>
        <end position="20"/>
    </location>
</feature>
<gene>
    <name evidence="2" type="ORF">SPIL2461_LOCUS13018</name>
</gene>
<dbReference type="AlphaFoldDB" id="A0A812SZC8"/>
<accession>A0A812SZC8</accession>
<dbReference type="Proteomes" id="UP000649617">
    <property type="component" value="Unassembled WGS sequence"/>
</dbReference>
<keyword evidence="1" id="KW-0732">Signal</keyword>
<evidence type="ECO:0000313" key="2">
    <source>
        <dbReference type="EMBL" id="CAE7502956.1"/>
    </source>
</evidence>
<sequence>VSGLMALALVCKELWELVSGMEGAVDGKSISCIIILVLVRWGMLAQARQLQMQQMAEMEMEKKD</sequence>
<feature type="non-terminal residue" evidence="2">
    <location>
        <position position="1"/>
    </location>
</feature>
<dbReference type="EMBL" id="CAJNIZ010027847">
    <property type="protein sequence ID" value="CAE7502956.1"/>
    <property type="molecule type" value="Genomic_DNA"/>
</dbReference>
<comment type="caution">
    <text evidence="2">The sequence shown here is derived from an EMBL/GenBank/DDBJ whole genome shotgun (WGS) entry which is preliminary data.</text>
</comment>
<name>A0A812SZC8_SYMPI</name>
<evidence type="ECO:0000256" key="1">
    <source>
        <dbReference type="SAM" id="SignalP"/>
    </source>
</evidence>